<dbReference type="GO" id="GO:0034551">
    <property type="term" value="P:mitochondrial respiratory chain complex III assembly"/>
    <property type="evidence" value="ECO:0007669"/>
    <property type="project" value="TreeGrafter"/>
</dbReference>
<gene>
    <name evidence="4" type="ORF">CERSUDRAFT_144849</name>
</gene>
<dbReference type="EMBL" id="KB445817">
    <property type="protein sequence ID" value="EMD31542.1"/>
    <property type="molecule type" value="Genomic_DNA"/>
</dbReference>
<dbReference type="STRING" id="914234.M2QZX3"/>
<dbReference type="HOGENOM" id="CLU_051390_0_0_1"/>
<proteinExistence type="inferred from homology"/>
<sequence length="394" mass="43892">MLARHLLARRLRHSRPALSLTHARYLTQNASPPPSPSTSASSDVTSQNSTPAPQTPPNQPAKRQRTWLAGYLDEHPTAKKVFVAFGSAMGYGNKKQVAGRRAFNMYSHLCIPKPDEDRAFWQNECDLPPTFQSWFTVMNLHVWLLTVRLRALPAPQGLNHIQGLIDHFFLDVEDRIRRVLQPAGPDSMLPAQNLMPYTPPTDFYTIANSGMKVVARGRAPERLVSMQMKVFREQWAGLGVACDLGLVTGDAELAAAVWRNFLGARGARGIVYQSDADSTQPHFRRSVNLLGGTVEQGGKMTPEQLRAEEAKDDGSGVHDYTPAEADKYVAYPELMAALVAYIRRELKRLEAIPDELILGPGKVGTESLHMEQLRFGRVRDGNPLLKPLQKDSRR</sequence>
<dbReference type="PANTHER" id="PTHR12184">
    <property type="entry name" value="UBIQUINOL-CYTOCHROME C REDUCTASE COMPLEX ASSEMBLY FACTOR 1 FAMILY MEMBER"/>
    <property type="match status" value="1"/>
</dbReference>
<accession>M2QZX3</accession>
<evidence type="ECO:0000256" key="2">
    <source>
        <dbReference type="SAM" id="MobiDB-lite"/>
    </source>
</evidence>
<keyword evidence="5" id="KW-1185">Reference proteome</keyword>
<dbReference type="Proteomes" id="UP000016930">
    <property type="component" value="Unassembled WGS sequence"/>
</dbReference>
<dbReference type="InterPro" id="IPR007129">
    <property type="entry name" value="Ubiqinol_cyt_c_chaperone_CPB3"/>
</dbReference>
<feature type="region of interest" description="Disordered" evidence="2">
    <location>
        <begin position="27"/>
        <end position="63"/>
    </location>
</feature>
<organism evidence="4 5">
    <name type="scientific">Ceriporiopsis subvermispora (strain B)</name>
    <name type="common">White-rot fungus</name>
    <name type="synonym">Gelatoporia subvermispora</name>
    <dbReference type="NCBI Taxonomy" id="914234"/>
    <lineage>
        <taxon>Eukaryota</taxon>
        <taxon>Fungi</taxon>
        <taxon>Dikarya</taxon>
        <taxon>Basidiomycota</taxon>
        <taxon>Agaricomycotina</taxon>
        <taxon>Agaricomycetes</taxon>
        <taxon>Polyporales</taxon>
        <taxon>Gelatoporiaceae</taxon>
        <taxon>Gelatoporia</taxon>
    </lineage>
</organism>
<dbReference type="Pfam" id="PF03981">
    <property type="entry name" value="Ubiq_cyt_C_chap"/>
    <property type="match status" value="2"/>
</dbReference>
<comment type="similarity">
    <text evidence="1">Belongs to the CBP3 family.</text>
</comment>
<reference evidence="4 5" key="1">
    <citation type="journal article" date="2012" name="Proc. Natl. Acad. Sci. U.S.A.">
        <title>Comparative genomics of Ceriporiopsis subvermispora and Phanerochaete chrysosporium provide insight into selective ligninolysis.</title>
        <authorList>
            <person name="Fernandez-Fueyo E."/>
            <person name="Ruiz-Duenas F.J."/>
            <person name="Ferreira P."/>
            <person name="Floudas D."/>
            <person name="Hibbett D.S."/>
            <person name="Canessa P."/>
            <person name="Larrondo L.F."/>
            <person name="James T.Y."/>
            <person name="Seelenfreund D."/>
            <person name="Lobos S."/>
            <person name="Polanco R."/>
            <person name="Tello M."/>
            <person name="Honda Y."/>
            <person name="Watanabe T."/>
            <person name="Watanabe T."/>
            <person name="Ryu J.S."/>
            <person name="Kubicek C.P."/>
            <person name="Schmoll M."/>
            <person name="Gaskell J."/>
            <person name="Hammel K.E."/>
            <person name="St John F.J."/>
            <person name="Vanden Wymelenberg A."/>
            <person name="Sabat G."/>
            <person name="Splinter BonDurant S."/>
            <person name="Syed K."/>
            <person name="Yadav J.S."/>
            <person name="Doddapaneni H."/>
            <person name="Subramanian V."/>
            <person name="Lavin J.L."/>
            <person name="Oguiza J.A."/>
            <person name="Perez G."/>
            <person name="Pisabarro A.G."/>
            <person name="Ramirez L."/>
            <person name="Santoyo F."/>
            <person name="Master E."/>
            <person name="Coutinho P.M."/>
            <person name="Henrissat B."/>
            <person name="Lombard V."/>
            <person name="Magnuson J.K."/>
            <person name="Kuees U."/>
            <person name="Hori C."/>
            <person name="Igarashi K."/>
            <person name="Samejima M."/>
            <person name="Held B.W."/>
            <person name="Barry K.W."/>
            <person name="LaButti K.M."/>
            <person name="Lapidus A."/>
            <person name="Lindquist E.A."/>
            <person name="Lucas S.M."/>
            <person name="Riley R."/>
            <person name="Salamov A.A."/>
            <person name="Hoffmeister D."/>
            <person name="Schwenk D."/>
            <person name="Hadar Y."/>
            <person name="Yarden O."/>
            <person name="de Vries R.P."/>
            <person name="Wiebenga A."/>
            <person name="Stenlid J."/>
            <person name="Eastwood D."/>
            <person name="Grigoriev I.V."/>
            <person name="Berka R.M."/>
            <person name="Blanchette R.A."/>
            <person name="Kersten P."/>
            <person name="Martinez A.T."/>
            <person name="Vicuna R."/>
            <person name="Cullen D."/>
        </authorList>
    </citation>
    <scope>NUCLEOTIDE SEQUENCE [LARGE SCALE GENOMIC DNA]</scope>
    <source>
        <strain evidence="4 5">B</strain>
    </source>
</reference>
<dbReference type="AlphaFoldDB" id="M2QZX3"/>
<protein>
    <recommendedName>
        <fullName evidence="3">Ubiquinol-cytochrome c chaperone domain-containing protein</fullName>
    </recommendedName>
</protein>
<evidence type="ECO:0000256" key="1">
    <source>
        <dbReference type="ARBA" id="ARBA00006407"/>
    </source>
</evidence>
<feature type="domain" description="Ubiquinol-cytochrome c chaperone" evidence="3">
    <location>
        <begin position="124"/>
        <end position="178"/>
    </location>
</feature>
<feature type="compositionally biased region" description="Low complexity" evidence="2">
    <location>
        <begin position="37"/>
        <end position="52"/>
    </location>
</feature>
<dbReference type="OrthoDB" id="10253878at2759"/>
<dbReference type="GO" id="GO:0005739">
    <property type="term" value="C:mitochondrion"/>
    <property type="evidence" value="ECO:0007669"/>
    <property type="project" value="TreeGrafter"/>
</dbReference>
<feature type="domain" description="Ubiquinol-cytochrome c chaperone" evidence="3">
    <location>
        <begin position="221"/>
        <end position="265"/>
    </location>
</feature>
<evidence type="ECO:0000259" key="3">
    <source>
        <dbReference type="Pfam" id="PF03981"/>
    </source>
</evidence>
<evidence type="ECO:0000313" key="5">
    <source>
        <dbReference type="Proteomes" id="UP000016930"/>
    </source>
</evidence>
<name>M2QZX3_CERS8</name>
<dbReference type="PANTHER" id="PTHR12184:SF1">
    <property type="entry name" value="UBIQUINOL-CYTOCHROME-C REDUCTASE COMPLEX ASSEMBLY FACTOR 1"/>
    <property type="match status" value="1"/>
</dbReference>
<dbReference type="InterPro" id="IPR021150">
    <property type="entry name" value="Ubiq_cyt_c_chap"/>
</dbReference>
<evidence type="ECO:0000313" key="4">
    <source>
        <dbReference type="EMBL" id="EMD31542.1"/>
    </source>
</evidence>